<keyword evidence="5 8" id="KW-0862">Zinc</keyword>
<dbReference type="PRINTS" id="PR00113">
    <property type="entry name" value="ALKPHPHTASE"/>
</dbReference>
<dbReference type="InterPro" id="IPR017850">
    <property type="entry name" value="Alkaline_phosphatase_core_sf"/>
</dbReference>
<evidence type="ECO:0000313" key="12">
    <source>
        <dbReference type="EMBL" id="ABO25092.1"/>
    </source>
</evidence>
<dbReference type="STRING" id="323850.Shew_3226"/>
<dbReference type="Pfam" id="PF00245">
    <property type="entry name" value="Alk_phosphatase"/>
    <property type="match status" value="1"/>
</dbReference>
<dbReference type="InterPro" id="IPR018299">
    <property type="entry name" value="Alkaline_phosphatase_AS"/>
</dbReference>
<dbReference type="AlphaFoldDB" id="A3QHZ4"/>
<keyword evidence="4 12" id="KW-0378">Hydrolase</keyword>
<gene>
    <name evidence="12" type="ordered locus">Shew_3226</name>
</gene>
<dbReference type="InterPro" id="IPR001952">
    <property type="entry name" value="Alkaline_phosphatase"/>
</dbReference>
<feature type="compositionally biased region" description="Basic and acidic residues" evidence="10">
    <location>
        <begin position="450"/>
        <end position="459"/>
    </location>
</feature>
<accession>A3QHZ4</accession>
<dbReference type="GO" id="GO:0004035">
    <property type="term" value="F:alkaline phosphatase activity"/>
    <property type="evidence" value="ECO:0007669"/>
    <property type="project" value="UniProtKB-EC"/>
</dbReference>
<feature type="binding site" evidence="8">
    <location>
        <position position="45"/>
    </location>
    <ligand>
        <name>Mg(2+)</name>
        <dbReference type="ChEBI" id="CHEBI:18420"/>
    </ligand>
</feature>
<dbReference type="Gene3D" id="1.10.60.40">
    <property type="match status" value="1"/>
</dbReference>
<dbReference type="HOGENOM" id="CLU_008539_6_2_6"/>
<keyword evidence="11" id="KW-0732">Signal</keyword>
<evidence type="ECO:0000256" key="9">
    <source>
        <dbReference type="RuleBase" id="RU003946"/>
    </source>
</evidence>
<feature type="compositionally biased region" description="Basic and acidic residues" evidence="10">
    <location>
        <begin position="469"/>
        <end position="495"/>
    </location>
</feature>
<evidence type="ECO:0000256" key="11">
    <source>
        <dbReference type="SAM" id="SignalP"/>
    </source>
</evidence>
<keyword evidence="2" id="KW-0597">Phosphoprotein</keyword>
<feature type="binding site" evidence="8">
    <location>
        <position position="398"/>
    </location>
    <ligand>
        <name>Zn(2+)</name>
        <dbReference type="ChEBI" id="CHEBI:29105"/>
        <label>2</label>
    </ligand>
</feature>
<feature type="binding site" evidence="8">
    <location>
        <position position="258"/>
    </location>
    <ligand>
        <name>Mg(2+)</name>
        <dbReference type="ChEBI" id="CHEBI:18420"/>
    </ligand>
</feature>
<dbReference type="Gene3D" id="3.40.720.10">
    <property type="entry name" value="Alkaline Phosphatase, subunit A"/>
    <property type="match status" value="1"/>
</dbReference>
<evidence type="ECO:0000256" key="4">
    <source>
        <dbReference type="ARBA" id="ARBA00022801"/>
    </source>
</evidence>
<comment type="cofactor">
    <cofactor evidence="8">
        <name>Zn(2+)</name>
        <dbReference type="ChEBI" id="CHEBI:29105"/>
    </cofactor>
    <text evidence="8">Binds 2 Zn(2+) ions.</text>
</comment>
<feature type="binding site" evidence="8">
    <location>
        <position position="263"/>
    </location>
    <ligand>
        <name>Zn(2+)</name>
        <dbReference type="ChEBI" id="CHEBI:29105"/>
        <label>2</label>
    </ligand>
</feature>
<feature type="binding site" evidence="8">
    <location>
        <position position="306"/>
    </location>
    <ligand>
        <name>Zn(2+)</name>
        <dbReference type="ChEBI" id="CHEBI:29105"/>
        <label>2</label>
    </ligand>
</feature>
<dbReference type="EMBL" id="CP000606">
    <property type="protein sequence ID" value="ABO25092.1"/>
    <property type="molecule type" value="Genomic_DNA"/>
</dbReference>
<dbReference type="Proteomes" id="UP000001558">
    <property type="component" value="Chromosome"/>
</dbReference>
<dbReference type="SMART" id="SM00098">
    <property type="entry name" value="alkPPc"/>
    <property type="match status" value="1"/>
</dbReference>
<feature type="chain" id="PRO_5002657965" evidence="11">
    <location>
        <begin position="24"/>
        <end position="543"/>
    </location>
</feature>
<keyword evidence="3 8" id="KW-0479">Metal-binding</keyword>
<keyword evidence="13" id="KW-1185">Reference proteome</keyword>
<feature type="binding site" evidence="8">
    <location>
        <position position="147"/>
    </location>
    <ligand>
        <name>Mg(2+)</name>
        <dbReference type="ChEBI" id="CHEBI:18420"/>
    </ligand>
</feature>
<dbReference type="KEGG" id="slo:Shew_3226"/>
<organism evidence="12 13">
    <name type="scientific">Shewanella loihica (strain ATCC BAA-1088 / PV-4)</name>
    <dbReference type="NCBI Taxonomy" id="323850"/>
    <lineage>
        <taxon>Bacteria</taxon>
        <taxon>Pseudomonadati</taxon>
        <taxon>Pseudomonadota</taxon>
        <taxon>Gammaproteobacteria</taxon>
        <taxon>Alteromonadales</taxon>
        <taxon>Shewanellaceae</taxon>
        <taxon>Shewanella</taxon>
    </lineage>
</organism>
<feature type="binding site" evidence="8">
    <location>
        <position position="145"/>
    </location>
    <ligand>
        <name>Mg(2+)</name>
        <dbReference type="ChEBI" id="CHEBI:18420"/>
    </ligand>
</feature>
<feature type="active site" description="Phosphoserine intermediate" evidence="7">
    <location>
        <position position="94"/>
    </location>
</feature>
<evidence type="ECO:0000256" key="5">
    <source>
        <dbReference type="ARBA" id="ARBA00022833"/>
    </source>
</evidence>
<evidence type="ECO:0000256" key="2">
    <source>
        <dbReference type="ARBA" id="ARBA00022553"/>
    </source>
</evidence>
<name>A3QHZ4_SHELP</name>
<dbReference type="CDD" id="cd16012">
    <property type="entry name" value="ALP"/>
    <property type="match status" value="1"/>
</dbReference>
<proteinExistence type="inferred from homology"/>
<dbReference type="OrthoDB" id="9794455at2"/>
<feature type="signal peptide" evidence="11">
    <location>
        <begin position="1"/>
        <end position="23"/>
    </location>
</feature>
<feature type="binding site" evidence="8">
    <location>
        <position position="45"/>
    </location>
    <ligand>
        <name>Zn(2+)</name>
        <dbReference type="ChEBI" id="CHEBI:29105"/>
        <label>2</label>
    </ligand>
</feature>
<sequence precursor="true">MKLTRLCSLLCLGAALVSGSLWADNLLGPQTAPSRPKNIVIMVGDGMGPAYTSAYRYYQDNPNTQEIEQTVFDRLLVGNASTYPAPVSGYVTDSAAAATALATGVKTYNGAVSVDIDKRPVPTLLELAKKRGMSTGVTVTSQINHATPAAFLSHNESRRNYEALAQSYLSTDADVMLGGGQKYFSDKLIKQFEAKGYRVLKDSALLEGVTQPKVMGLFADVQLPWAIDEPEARRLSTMTAKALELLSQNDQGFVLLVEGSLIDWAGHNNDIATAMAEMHEFASAIEVVEQYVRQHQDTLLVVTADHNTGGLSIGKQGEYRWDSQMLRQISASPTQIAKQALALDEWRSGVSGALGFTPSDDEFSALDNARMQGEQVLTTQLKKLIDQRSNTGWTTGGHTGVDVQVFAAGPASSLFAGHQDNTDIAHKLISLLPKAAKAKPEAKQAPAKPLEPKAAKPVEAEPEAAPQETEVKVEVESKAKDLIDSQVLPKEDVKPAAEGQSAASDSNAKKMDAKQTLQQAEDLLSEGAESQSAAPVSQVDNQD</sequence>
<feature type="region of interest" description="Disordered" evidence="10">
    <location>
        <begin position="439"/>
        <end position="543"/>
    </location>
</feature>
<dbReference type="PANTHER" id="PTHR11596:SF5">
    <property type="entry name" value="ALKALINE PHOSPHATASE"/>
    <property type="match status" value="1"/>
</dbReference>
<feature type="binding site" evidence="8">
    <location>
        <position position="267"/>
    </location>
    <ligand>
        <name>Zn(2+)</name>
        <dbReference type="ChEBI" id="CHEBI:29105"/>
        <label>2</label>
    </ligand>
</feature>
<evidence type="ECO:0000256" key="1">
    <source>
        <dbReference type="ARBA" id="ARBA00005984"/>
    </source>
</evidence>
<evidence type="ECO:0000256" key="6">
    <source>
        <dbReference type="ARBA" id="ARBA00022842"/>
    </source>
</evidence>
<dbReference type="EC" id="3.1.3.1" evidence="12"/>
<evidence type="ECO:0000256" key="10">
    <source>
        <dbReference type="SAM" id="MobiDB-lite"/>
    </source>
</evidence>
<evidence type="ECO:0000256" key="3">
    <source>
        <dbReference type="ARBA" id="ARBA00022723"/>
    </source>
</evidence>
<keyword evidence="6 8" id="KW-0460">Magnesium</keyword>
<evidence type="ECO:0000256" key="7">
    <source>
        <dbReference type="PIRSR" id="PIRSR601952-1"/>
    </source>
</evidence>
<feature type="binding site" evidence="8">
    <location>
        <position position="305"/>
    </location>
    <ligand>
        <name>Zn(2+)</name>
        <dbReference type="ChEBI" id="CHEBI:29105"/>
        <label>2</label>
    </ligand>
</feature>
<dbReference type="eggNOG" id="COG1785">
    <property type="taxonomic scope" value="Bacteria"/>
</dbReference>
<dbReference type="GO" id="GO:0046872">
    <property type="term" value="F:metal ion binding"/>
    <property type="evidence" value="ECO:0007669"/>
    <property type="project" value="UniProtKB-KW"/>
</dbReference>
<comment type="similarity">
    <text evidence="1 9">Belongs to the alkaline phosphatase family.</text>
</comment>
<dbReference type="PROSITE" id="PS00123">
    <property type="entry name" value="ALKALINE_PHOSPHATASE"/>
    <property type="match status" value="1"/>
</dbReference>
<protein>
    <submittedName>
        <fullName evidence="12">Alkaline phosphatase</fullName>
        <ecNumber evidence="12">3.1.3.1</ecNumber>
    </submittedName>
</protein>
<comment type="cofactor">
    <cofactor evidence="8">
        <name>Mg(2+)</name>
        <dbReference type="ChEBI" id="CHEBI:18420"/>
    </cofactor>
    <text evidence="8">Binds 1 Mg(2+) ion.</text>
</comment>
<feature type="compositionally biased region" description="Polar residues" evidence="10">
    <location>
        <begin position="528"/>
        <end position="543"/>
    </location>
</feature>
<evidence type="ECO:0000256" key="8">
    <source>
        <dbReference type="PIRSR" id="PIRSR601952-2"/>
    </source>
</evidence>
<dbReference type="SUPFAM" id="SSF53649">
    <property type="entry name" value="Alkaline phosphatase-like"/>
    <property type="match status" value="1"/>
</dbReference>
<dbReference type="PANTHER" id="PTHR11596">
    <property type="entry name" value="ALKALINE PHOSPHATASE"/>
    <property type="match status" value="1"/>
</dbReference>
<reference evidence="12 13" key="1">
    <citation type="submission" date="2007-03" db="EMBL/GenBank/DDBJ databases">
        <title>Complete sequence of Shewanella loihica PV-4.</title>
        <authorList>
            <consortium name="US DOE Joint Genome Institute"/>
            <person name="Copeland A."/>
            <person name="Lucas S."/>
            <person name="Lapidus A."/>
            <person name="Barry K."/>
            <person name="Detter J.C."/>
            <person name="Glavina del Rio T."/>
            <person name="Hammon N."/>
            <person name="Israni S."/>
            <person name="Dalin E."/>
            <person name="Tice H."/>
            <person name="Pitluck S."/>
            <person name="Chain P."/>
            <person name="Malfatti S."/>
            <person name="Shin M."/>
            <person name="Vergez L."/>
            <person name="Schmutz J."/>
            <person name="Larimer F."/>
            <person name="Land M."/>
            <person name="Hauser L."/>
            <person name="Kyrpides N."/>
            <person name="Mikhailova N."/>
            <person name="Romine M.F."/>
            <person name="Serres G."/>
            <person name="Fredrickson J."/>
            <person name="Tiedje J."/>
            <person name="Richardson P."/>
        </authorList>
    </citation>
    <scope>NUCLEOTIDE SEQUENCE [LARGE SCALE GENOMIC DNA]</scope>
    <source>
        <strain evidence="13">ATCC BAA-1088 / PV-4</strain>
    </source>
</reference>
<evidence type="ECO:0000313" key="13">
    <source>
        <dbReference type="Proteomes" id="UP000001558"/>
    </source>
</evidence>